<dbReference type="STRING" id="258594.RPA4375"/>
<dbReference type="EMBL" id="BX572607">
    <property type="protein sequence ID" value="CAE29816.1"/>
    <property type="molecule type" value="Genomic_DNA"/>
</dbReference>
<dbReference type="PhylomeDB" id="Q6N1N0"/>
<evidence type="ECO:0000313" key="2">
    <source>
        <dbReference type="EMBL" id="CAE29816.1"/>
    </source>
</evidence>
<gene>
    <name evidence="2" type="ordered locus">RPA4375</name>
</gene>
<evidence type="ECO:0000256" key="1">
    <source>
        <dbReference type="SAM" id="MobiDB-lite"/>
    </source>
</evidence>
<proteinExistence type="predicted"/>
<feature type="region of interest" description="Disordered" evidence="1">
    <location>
        <begin position="93"/>
        <end position="112"/>
    </location>
</feature>
<accession>Q6N1N0</accession>
<dbReference type="AlphaFoldDB" id="Q6N1N0"/>
<feature type="compositionally biased region" description="Polar residues" evidence="1">
    <location>
        <begin position="190"/>
        <end position="217"/>
    </location>
</feature>
<name>Q6N1N0_RHOPA</name>
<feature type="region of interest" description="Disordered" evidence="1">
    <location>
        <begin position="190"/>
        <end position="244"/>
    </location>
</feature>
<protein>
    <submittedName>
        <fullName evidence="2">Uncharacterized protein</fullName>
    </submittedName>
</protein>
<feature type="compositionally biased region" description="Polar residues" evidence="1">
    <location>
        <begin position="162"/>
        <end position="176"/>
    </location>
</feature>
<feature type="region of interest" description="Disordered" evidence="1">
    <location>
        <begin position="123"/>
        <end position="176"/>
    </location>
</feature>
<sequence length="244" mass="26058">MNRINAMRQTDSRLPKLETSTAALLRTARLTAVALGIGLVLSAGVARAQDDEDDSTFEEKVIKGLMSGIGATNMDNSGIDYRERSPLVVPPKLELPPPEATAAAAPAPNWPKDADLQRRKEIKAAEAKAKPNPWESAQPLTPSQLKSVRADAAKGGNDPMQPGNQQNNPMLSPSQLGFNGSLWNVFGGSKTETATFTSEPTRENLTQPPSGYQTPSPNFAYGTGPKEALGSKRMDIMSGKETSN</sequence>
<reference evidence="2" key="1">
    <citation type="journal article" date="2004" name="Nat. Biotechnol.">
        <title>Complete genome sequence of the metabolically versatile photosynthetic bacterium Rhodopseudomonas palustris.</title>
        <authorList>
            <person name="Larimer F.W."/>
            <person name="Chain P."/>
            <person name="Hauser L."/>
            <person name="Lamerdin J."/>
            <person name="Malfatti S."/>
            <person name="Do L."/>
            <person name="Land M.L."/>
            <person name="Pelletier D.A."/>
            <person name="Beatty J.T."/>
            <person name="Lang A.S."/>
            <person name="Tabita F.R."/>
            <person name="Gibson J.L."/>
            <person name="Hanson T.E."/>
            <person name="Bobst C."/>
            <person name="Torres J.L."/>
            <person name="Peres C."/>
            <person name="Harrison F.H."/>
            <person name="Gibson J."/>
            <person name="Harwood C.S."/>
        </authorList>
    </citation>
    <scope>NUCLEOTIDE SEQUENCE [LARGE SCALE GENOMIC DNA]</scope>
    <source>
        <strain evidence="2">CGA009</strain>
    </source>
</reference>
<dbReference type="eggNOG" id="ENOG5031PVX">
    <property type="taxonomic scope" value="Bacteria"/>
</dbReference>
<dbReference type="HOGENOM" id="CLU_1140694_0_0_5"/>
<organism evidence="2">
    <name type="scientific">Rhodopseudomonas palustris (strain ATCC BAA-98 / CGA009)</name>
    <dbReference type="NCBI Taxonomy" id="258594"/>
    <lineage>
        <taxon>Bacteria</taxon>
        <taxon>Pseudomonadati</taxon>
        <taxon>Pseudomonadota</taxon>
        <taxon>Alphaproteobacteria</taxon>
        <taxon>Hyphomicrobiales</taxon>
        <taxon>Nitrobacteraceae</taxon>
        <taxon>Rhodopseudomonas</taxon>
    </lineage>
</organism>